<feature type="transmembrane region" description="Helical" evidence="17">
    <location>
        <begin position="28"/>
        <end position="52"/>
    </location>
</feature>
<dbReference type="PANTHER" id="PTHR11403">
    <property type="entry name" value="CYTOCHROME C OXIDASE SUBUNIT III"/>
    <property type="match status" value="1"/>
</dbReference>
<evidence type="ECO:0000256" key="2">
    <source>
        <dbReference type="ARBA" id="ARBA00010581"/>
    </source>
</evidence>
<dbReference type="OrthoDB" id="9810850at2"/>
<evidence type="ECO:0000256" key="16">
    <source>
        <dbReference type="RuleBase" id="RU003376"/>
    </source>
</evidence>
<evidence type="ECO:0000256" key="12">
    <source>
        <dbReference type="ARBA" id="ARBA00030072"/>
    </source>
</evidence>
<evidence type="ECO:0000313" key="20">
    <source>
        <dbReference type="Proteomes" id="UP000298603"/>
    </source>
</evidence>
<evidence type="ECO:0000256" key="1">
    <source>
        <dbReference type="ARBA" id="ARBA00004651"/>
    </source>
</evidence>
<evidence type="ECO:0000256" key="6">
    <source>
        <dbReference type="ARBA" id="ARBA00022475"/>
    </source>
</evidence>
<keyword evidence="10 17" id="KW-0472">Membrane</keyword>
<feature type="transmembrane region" description="Helical" evidence="17">
    <location>
        <begin position="64"/>
        <end position="84"/>
    </location>
</feature>
<evidence type="ECO:0000256" key="4">
    <source>
        <dbReference type="ARBA" id="ARBA00014687"/>
    </source>
</evidence>
<dbReference type="GO" id="GO:0005886">
    <property type="term" value="C:plasma membrane"/>
    <property type="evidence" value="ECO:0007669"/>
    <property type="project" value="UniProtKB-SubCell"/>
</dbReference>
<dbReference type="Gene3D" id="1.20.120.80">
    <property type="entry name" value="Cytochrome c oxidase, subunit III, four-helix bundle"/>
    <property type="match status" value="1"/>
</dbReference>
<dbReference type="InterPro" id="IPR000298">
    <property type="entry name" value="Cyt_c_oxidase-like_su3"/>
</dbReference>
<evidence type="ECO:0000256" key="7">
    <source>
        <dbReference type="ARBA" id="ARBA00022692"/>
    </source>
</evidence>
<organism evidence="19 20">
    <name type="scientific">Buchnera aphidicola</name>
    <name type="common">Therioaphis trifolii</name>
    <dbReference type="NCBI Taxonomy" id="1241884"/>
    <lineage>
        <taxon>Bacteria</taxon>
        <taxon>Pseudomonadati</taxon>
        <taxon>Pseudomonadota</taxon>
        <taxon>Gammaproteobacteria</taxon>
        <taxon>Enterobacterales</taxon>
        <taxon>Erwiniaceae</taxon>
        <taxon>Buchnera</taxon>
    </lineage>
</organism>
<evidence type="ECO:0000256" key="3">
    <source>
        <dbReference type="ARBA" id="ARBA00011700"/>
    </source>
</evidence>
<dbReference type="RefSeq" id="WP_158349556.1">
    <property type="nucleotide sequence ID" value="NZ_CP032996.1"/>
</dbReference>
<evidence type="ECO:0000313" key="19">
    <source>
        <dbReference type="EMBL" id="QCI27290.1"/>
    </source>
</evidence>
<dbReference type="FunFam" id="1.20.120.80:FF:000001">
    <property type="entry name" value="Cytochrome (Ubi)quinol oxidase subunit III"/>
    <property type="match status" value="1"/>
</dbReference>
<evidence type="ECO:0000256" key="13">
    <source>
        <dbReference type="ARBA" id="ARBA00031884"/>
    </source>
</evidence>
<name>A0A4D6YMB9_9GAMM</name>
<feature type="transmembrane region" description="Helical" evidence="17">
    <location>
        <begin position="91"/>
        <end position="111"/>
    </location>
</feature>
<evidence type="ECO:0000256" key="15">
    <source>
        <dbReference type="ARBA" id="ARBA00032717"/>
    </source>
</evidence>
<evidence type="ECO:0000256" key="10">
    <source>
        <dbReference type="ARBA" id="ARBA00023136"/>
    </source>
</evidence>
<feature type="domain" description="Heme-copper oxidase subunit III family profile" evidence="18">
    <location>
        <begin position="1"/>
        <end position="199"/>
    </location>
</feature>
<keyword evidence="5" id="KW-0813">Transport</keyword>
<evidence type="ECO:0000256" key="9">
    <source>
        <dbReference type="ARBA" id="ARBA00022989"/>
    </source>
</evidence>
<evidence type="ECO:0000256" key="17">
    <source>
        <dbReference type="SAM" id="Phobius"/>
    </source>
</evidence>
<dbReference type="Pfam" id="PF00510">
    <property type="entry name" value="COX3"/>
    <property type="match status" value="1"/>
</dbReference>
<dbReference type="InterPro" id="IPR024791">
    <property type="entry name" value="Cyt_c/ubiquinol_Oxase_su3"/>
</dbReference>
<comment type="similarity">
    <text evidence="2 16">Belongs to the cytochrome c oxidase subunit 3 family.</text>
</comment>
<evidence type="ECO:0000259" key="18">
    <source>
        <dbReference type="PROSITE" id="PS50253"/>
    </source>
</evidence>
<dbReference type="InterPro" id="IPR035973">
    <property type="entry name" value="Cyt_c_oxidase_su3-like_sf"/>
</dbReference>
<accession>A0A4D6YMB9</accession>
<comment type="function">
    <text evidence="11">Cytochrome bo(3) ubiquinol terminal oxidase is the component of the aerobic respiratory chain of E.coli that predominates when cells are grown at high aeration. Has proton pump activity across the membrane in addition to electron transfer, pumping 2 protons/electron.</text>
</comment>
<comment type="subcellular location">
    <subcellularLocation>
        <location evidence="1 16">Cell membrane</location>
        <topology evidence="1 16">Multi-pass membrane protein</topology>
    </subcellularLocation>
</comment>
<reference evidence="19 20" key="1">
    <citation type="submission" date="2018-10" db="EMBL/GenBank/DDBJ databases">
        <title>Comparative functional genomics of the obligate endosymbiont Buchnera aphidicola.</title>
        <authorList>
            <person name="Chong R.A."/>
        </authorList>
    </citation>
    <scope>NUCLEOTIDE SEQUENCE [LARGE SCALE GENOMIC DNA]</scope>
    <source>
        <strain evidence="19 20">Tma</strain>
    </source>
</reference>
<dbReference type="AlphaFoldDB" id="A0A4D6YMB9"/>
<keyword evidence="7 16" id="KW-0812">Transmembrane</keyword>
<dbReference type="PROSITE" id="PS50253">
    <property type="entry name" value="COX3"/>
    <property type="match status" value="1"/>
</dbReference>
<protein>
    <recommendedName>
        <fullName evidence="4">Cytochrome bo(3) ubiquinol oxidase subunit 3</fullName>
    </recommendedName>
    <alternativeName>
        <fullName evidence="14">Cytochrome o ubiquinol oxidase subunit 3</fullName>
    </alternativeName>
    <alternativeName>
        <fullName evidence="12">Oxidase bo(3) subunit 3</fullName>
    </alternativeName>
    <alternativeName>
        <fullName evidence="15">Ubiquinol oxidase polypeptide III</fullName>
    </alternativeName>
    <alternativeName>
        <fullName evidence="13">Ubiquinol oxidase subunit 3</fullName>
    </alternativeName>
</protein>
<comment type="subunit">
    <text evidence="3">Heterooctamer of two A chains, two B chains, two C chains and two D chains.</text>
</comment>
<keyword evidence="6" id="KW-1003">Cell membrane</keyword>
<dbReference type="SUPFAM" id="SSF81452">
    <property type="entry name" value="Cytochrome c oxidase subunit III-like"/>
    <property type="match status" value="1"/>
</dbReference>
<dbReference type="EMBL" id="CP032996">
    <property type="protein sequence ID" value="QCI27290.1"/>
    <property type="molecule type" value="Genomic_DNA"/>
</dbReference>
<dbReference type="GO" id="GO:0004129">
    <property type="term" value="F:cytochrome-c oxidase activity"/>
    <property type="evidence" value="ECO:0007669"/>
    <property type="project" value="InterPro"/>
</dbReference>
<keyword evidence="9 17" id="KW-1133">Transmembrane helix</keyword>
<sequence>MIQNIIKKHTNHISHYLNEVKINNMLGLWLYLMSDCILFATMFAVYCIMYVHKLEYQHIFNLKIVFFETIILLLSSIFCGFLVISAKYKKIFFLYFSLILTFLLGLFFIFLEIYEFYNLKKIGYTPQKNGFLSSFFTLIGMHGIHIIIGLLWLLGIFFQINKLHSNNIIYIRILCFSLFWHFLDIIWVCIFTIVYLFGNIS</sequence>
<feature type="transmembrane region" description="Helical" evidence="17">
    <location>
        <begin position="131"/>
        <end position="157"/>
    </location>
</feature>
<dbReference type="InterPro" id="IPR013833">
    <property type="entry name" value="Cyt_c_oxidase_su3_a-hlx"/>
</dbReference>
<dbReference type="PANTHER" id="PTHR11403:SF2">
    <property type="entry name" value="CYTOCHROME BO(3) UBIQUINOL OXIDASE SUBUNIT 3"/>
    <property type="match status" value="1"/>
</dbReference>
<evidence type="ECO:0000256" key="14">
    <source>
        <dbReference type="ARBA" id="ARBA00032189"/>
    </source>
</evidence>
<gene>
    <name evidence="19" type="ORF">D9V81_01560</name>
</gene>
<feature type="transmembrane region" description="Helical" evidence="17">
    <location>
        <begin position="169"/>
        <end position="197"/>
    </location>
</feature>
<dbReference type="GO" id="GO:0019646">
    <property type="term" value="P:aerobic electron transport chain"/>
    <property type="evidence" value="ECO:0007669"/>
    <property type="project" value="InterPro"/>
</dbReference>
<keyword evidence="20" id="KW-1185">Reference proteome</keyword>
<evidence type="ECO:0000256" key="5">
    <source>
        <dbReference type="ARBA" id="ARBA00022448"/>
    </source>
</evidence>
<proteinExistence type="inferred from homology"/>
<keyword evidence="8" id="KW-0249">Electron transport</keyword>
<evidence type="ECO:0000256" key="8">
    <source>
        <dbReference type="ARBA" id="ARBA00022982"/>
    </source>
</evidence>
<evidence type="ECO:0000256" key="11">
    <source>
        <dbReference type="ARBA" id="ARBA00025694"/>
    </source>
</evidence>
<dbReference type="Proteomes" id="UP000298603">
    <property type="component" value="Chromosome"/>
</dbReference>